<evidence type="ECO:0000256" key="1">
    <source>
        <dbReference type="SAM" id="MobiDB-lite"/>
    </source>
</evidence>
<evidence type="ECO:0000256" key="2">
    <source>
        <dbReference type="SAM" id="SignalP"/>
    </source>
</evidence>
<accession>A0A7M2WW31</accession>
<feature type="compositionally biased region" description="Low complexity" evidence="1">
    <location>
        <begin position="40"/>
        <end position="59"/>
    </location>
</feature>
<organism evidence="3 4">
    <name type="scientific">Humisphaera borealis</name>
    <dbReference type="NCBI Taxonomy" id="2807512"/>
    <lineage>
        <taxon>Bacteria</taxon>
        <taxon>Pseudomonadati</taxon>
        <taxon>Planctomycetota</taxon>
        <taxon>Phycisphaerae</taxon>
        <taxon>Tepidisphaerales</taxon>
        <taxon>Tepidisphaeraceae</taxon>
        <taxon>Humisphaera</taxon>
    </lineage>
</organism>
<dbReference type="Proteomes" id="UP000593765">
    <property type="component" value="Chromosome"/>
</dbReference>
<gene>
    <name evidence="3" type="ORF">IPV69_25025</name>
</gene>
<sequence>MASVWNRSSQVLRKAPVTAMLLAWTAGAMAQAVPITPGTRPALPATAPTTKPALPATKPVKPEDVLPTTADLHLLFEQEKYTDLLRHFPRLLSLRGKAAEPYNKWELYMLKFETHMRMKASAPALATLRDASEITDDATKLAWCKSVDLLIKRSKTFLYQPSPMKKEKPPAIDIIDAESRKVALKALLADELAVVKPKVEKAMDGRSIVSIAEAVQALQGFDVLELAAGGGNEESKAMIAELRTRGIALMAKTVIQMQANQTQIDKNATELIRYVVSIPNFNGGFSQQVRYRKRGLEQRDINDLKQMIKTTEQIIPNAKGLAKATGGQVREVEDLITAAEDLLRKTERTLNADYSDTQ</sequence>
<protein>
    <submittedName>
        <fullName evidence="3">Uncharacterized protein</fullName>
    </submittedName>
</protein>
<keyword evidence="2" id="KW-0732">Signal</keyword>
<feature type="region of interest" description="Disordered" evidence="1">
    <location>
        <begin position="40"/>
        <end position="60"/>
    </location>
</feature>
<dbReference type="AlphaFoldDB" id="A0A7M2WW31"/>
<name>A0A7M2WW31_9BACT</name>
<evidence type="ECO:0000313" key="4">
    <source>
        <dbReference type="Proteomes" id="UP000593765"/>
    </source>
</evidence>
<dbReference type="RefSeq" id="WP_206292461.1">
    <property type="nucleotide sequence ID" value="NZ_CP063458.1"/>
</dbReference>
<reference evidence="3 4" key="1">
    <citation type="submission" date="2020-10" db="EMBL/GenBank/DDBJ databases">
        <title>Wide distribution of Phycisphaera-like planctomycetes from WD2101 soil group in peatlands and genome analysis of the first cultivated representative.</title>
        <authorList>
            <person name="Dedysh S.N."/>
            <person name="Beletsky A.V."/>
            <person name="Ivanova A."/>
            <person name="Kulichevskaya I.S."/>
            <person name="Suzina N.E."/>
            <person name="Philippov D.A."/>
            <person name="Rakitin A.L."/>
            <person name="Mardanov A.V."/>
            <person name="Ravin N.V."/>
        </authorList>
    </citation>
    <scope>NUCLEOTIDE SEQUENCE [LARGE SCALE GENOMIC DNA]</scope>
    <source>
        <strain evidence="3 4">M1803</strain>
    </source>
</reference>
<keyword evidence="4" id="KW-1185">Reference proteome</keyword>
<feature type="signal peptide" evidence="2">
    <location>
        <begin position="1"/>
        <end position="30"/>
    </location>
</feature>
<evidence type="ECO:0000313" key="3">
    <source>
        <dbReference type="EMBL" id="QOV89422.1"/>
    </source>
</evidence>
<feature type="chain" id="PRO_5034010485" evidence="2">
    <location>
        <begin position="31"/>
        <end position="358"/>
    </location>
</feature>
<dbReference type="EMBL" id="CP063458">
    <property type="protein sequence ID" value="QOV89422.1"/>
    <property type="molecule type" value="Genomic_DNA"/>
</dbReference>
<dbReference type="KEGG" id="hbs:IPV69_25025"/>
<proteinExistence type="predicted"/>